<proteinExistence type="predicted"/>
<dbReference type="RefSeq" id="WP_209318583.1">
    <property type="nucleotide sequence ID" value="NZ_JAAVNE010000024.1"/>
</dbReference>
<sequence length="340" mass="36789">MLTRRGAFGAGLATAAILRSPALRAQGRSCRFTLDWAISGSTAFALAAVRNGYFRDEGIEVRMSRGFGSGRVPVDIAGGAHDIGFGDFSSMIRFTAENPANAMICVLMVYDGLPVAAVARRDGPIRVPKDLEGKRIGAPDGDAGRVLFPVFADAAGFDASKVEWVSVSPQLREPMLVRGQVDAITGFVSSAVLSLKGLGLAEDRQVIMRYRDFGVPLYSNCVMTTKRYAEQNPEIVRGVVRAIARGVQSMVRDPDNATQAVKEAEPLAEVGIEGQRVRLVNAEMILTEHSRRNGLSVVEPARLARNLDILEKVYALPRRPSQEEIYTTAFLPPAADLKLS</sequence>
<dbReference type="InterPro" id="IPR027939">
    <property type="entry name" value="NMT1/THI5"/>
</dbReference>
<dbReference type="Proteomes" id="UP000787635">
    <property type="component" value="Unassembled WGS sequence"/>
</dbReference>
<dbReference type="Pfam" id="PF09084">
    <property type="entry name" value="NMT1"/>
    <property type="match status" value="1"/>
</dbReference>
<dbReference type="EMBL" id="JAAVNE010000024">
    <property type="protein sequence ID" value="NKC32269.1"/>
    <property type="molecule type" value="Genomic_DNA"/>
</dbReference>
<evidence type="ECO:0000259" key="1">
    <source>
        <dbReference type="Pfam" id="PF09084"/>
    </source>
</evidence>
<evidence type="ECO:0000313" key="2">
    <source>
        <dbReference type="EMBL" id="NKC32269.1"/>
    </source>
</evidence>
<reference evidence="2 3" key="1">
    <citation type="submission" date="2020-03" db="EMBL/GenBank/DDBJ databases">
        <title>Roseomonas selenitidurans sp. nov. isolated from urban soil.</title>
        <authorList>
            <person name="Liu H."/>
        </authorList>
    </citation>
    <scope>NUCLEOTIDE SEQUENCE [LARGE SCALE GENOMIC DNA]</scope>
    <source>
        <strain evidence="2 3">BU-1</strain>
    </source>
</reference>
<gene>
    <name evidence="2" type="ORF">HEQ75_15510</name>
</gene>
<comment type="caution">
    <text evidence="2">The sequence shown here is derived from an EMBL/GenBank/DDBJ whole genome shotgun (WGS) entry which is preliminary data.</text>
</comment>
<protein>
    <submittedName>
        <fullName evidence="2">ABC transporter substrate-binding protein</fullName>
    </submittedName>
</protein>
<dbReference type="Gene3D" id="3.40.190.10">
    <property type="entry name" value="Periplasmic binding protein-like II"/>
    <property type="match status" value="2"/>
</dbReference>
<dbReference type="PANTHER" id="PTHR31528:SF15">
    <property type="entry name" value="RIBOFLAVIN-BINDING PROTEIN RIBY"/>
    <property type="match status" value="1"/>
</dbReference>
<evidence type="ECO:0000313" key="3">
    <source>
        <dbReference type="Proteomes" id="UP000787635"/>
    </source>
</evidence>
<keyword evidence="3" id="KW-1185">Reference proteome</keyword>
<dbReference type="PANTHER" id="PTHR31528">
    <property type="entry name" value="4-AMINO-5-HYDROXYMETHYL-2-METHYLPYRIMIDINE PHOSPHATE SYNTHASE THI11-RELATED"/>
    <property type="match status" value="1"/>
</dbReference>
<feature type="domain" description="SsuA/THI5-like" evidence="1">
    <location>
        <begin position="43"/>
        <end position="257"/>
    </location>
</feature>
<accession>A0ABX1E4Z2</accession>
<dbReference type="InterPro" id="IPR015168">
    <property type="entry name" value="SsuA/THI5"/>
</dbReference>
<name>A0ABX1E4Z2_9PROT</name>
<dbReference type="SUPFAM" id="SSF53850">
    <property type="entry name" value="Periplasmic binding protein-like II"/>
    <property type="match status" value="1"/>
</dbReference>
<organism evidence="2 3">
    <name type="scientific">Falsiroseomonas selenitidurans</name>
    <dbReference type="NCBI Taxonomy" id="2716335"/>
    <lineage>
        <taxon>Bacteria</taxon>
        <taxon>Pseudomonadati</taxon>
        <taxon>Pseudomonadota</taxon>
        <taxon>Alphaproteobacteria</taxon>
        <taxon>Acetobacterales</taxon>
        <taxon>Roseomonadaceae</taxon>
        <taxon>Falsiroseomonas</taxon>
    </lineage>
</organism>